<dbReference type="Pfam" id="PF13650">
    <property type="entry name" value="Asp_protease_2"/>
    <property type="match status" value="1"/>
</dbReference>
<dbReference type="SUPFAM" id="SSF50630">
    <property type="entry name" value="Acid proteases"/>
    <property type="match status" value="1"/>
</dbReference>
<reference evidence="1 2" key="1">
    <citation type="submission" date="2019-02" db="EMBL/GenBank/DDBJ databases">
        <title>Deep-cultivation of Planctomycetes and their phenomic and genomic characterization uncovers novel biology.</title>
        <authorList>
            <person name="Wiegand S."/>
            <person name="Jogler M."/>
            <person name="Boedeker C."/>
            <person name="Pinto D."/>
            <person name="Vollmers J."/>
            <person name="Rivas-Marin E."/>
            <person name="Kohn T."/>
            <person name="Peeters S.H."/>
            <person name="Heuer A."/>
            <person name="Rast P."/>
            <person name="Oberbeckmann S."/>
            <person name="Bunk B."/>
            <person name="Jeske O."/>
            <person name="Meyerdierks A."/>
            <person name="Storesund J.E."/>
            <person name="Kallscheuer N."/>
            <person name="Luecker S."/>
            <person name="Lage O.M."/>
            <person name="Pohl T."/>
            <person name="Merkel B.J."/>
            <person name="Hornburger P."/>
            <person name="Mueller R.-W."/>
            <person name="Bruemmer F."/>
            <person name="Labrenz M."/>
            <person name="Spormann A.M."/>
            <person name="Op den Camp H."/>
            <person name="Overmann J."/>
            <person name="Amann R."/>
            <person name="Jetten M.S.M."/>
            <person name="Mascher T."/>
            <person name="Medema M.H."/>
            <person name="Devos D.P."/>
            <person name="Kaster A.-K."/>
            <person name="Ovreas L."/>
            <person name="Rohde M."/>
            <person name="Galperin M.Y."/>
            <person name="Jogler C."/>
        </authorList>
    </citation>
    <scope>NUCLEOTIDE SEQUENCE [LARGE SCALE GENOMIC DNA]</scope>
    <source>
        <strain evidence="1 2">Pan189</strain>
    </source>
</reference>
<dbReference type="AlphaFoldDB" id="A0A517R7K3"/>
<dbReference type="RefSeq" id="WP_145365952.1">
    <property type="nucleotide sequence ID" value="NZ_CP036268.1"/>
</dbReference>
<dbReference type="Proteomes" id="UP000317318">
    <property type="component" value="Chromosome"/>
</dbReference>
<protein>
    <recommendedName>
        <fullName evidence="3">Retroviral aspartyl protease</fullName>
    </recommendedName>
</protein>
<evidence type="ECO:0000313" key="1">
    <source>
        <dbReference type="EMBL" id="QDT39842.1"/>
    </source>
</evidence>
<keyword evidence="2" id="KW-1185">Reference proteome</keyword>
<dbReference type="OrthoDB" id="282602at2"/>
<sequence>MNEQQMGRFSVEFEIVNDEDLILAKRGHLDPSQVRRKTISGCVDTGASRLVLPQSVVEELGLPSRGTMRVRYADERKAVLNVVDEARVFLFGRTGTFTAAVEPNREEALIGAIVLEDLDFLVDCPTQKLVPRDPEMVFTELE</sequence>
<proteinExistence type="predicted"/>
<dbReference type="EMBL" id="CP036268">
    <property type="protein sequence ID" value="QDT39842.1"/>
    <property type="molecule type" value="Genomic_DNA"/>
</dbReference>
<name>A0A517R7K3_9PLAN</name>
<evidence type="ECO:0000313" key="2">
    <source>
        <dbReference type="Proteomes" id="UP000317318"/>
    </source>
</evidence>
<dbReference type="Gene3D" id="2.40.70.10">
    <property type="entry name" value="Acid Proteases"/>
    <property type="match status" value="1"/>
</dbReference>
<accession>A0A517R7K3</accession>
<dbReference type="KEGG" id="svp:Pan189_42540"/>
<evidence type="ECO:0008006" key="3">
    <source>
        <dbReference type="Google" id="ProtNLM"/>
    </source>
</evidence>
<organism evidence="1 2">
    <name type="scientific">Stratiformator vulcanicus</name>
    <dbReference type="NCBI Taxonomy" id="2527980"/>
    <lineage>
        <taxon>Bacteria</taxon>
        <taxon>Pseudomonadati</taxon>
        <taxon>Planctomycetota</taxon>
        <taxon>Planctomycetia</taxon>
        <taxon>Planctomycetales</taxon>
        <taxon>Planctomycetaceae</taxon>
        <taxon>Stratiformator</taxon>
    </lineage>
</organism>
<gene>
    <name evidence="1" type="ORF">Pan189_42540</name>
</gene>
<dbReference type="InterPro" id="IPR021109">
    <property type="entry name" value="Peptidase_aspartic_dom_sf"/>
</dbReference>